<sequence>MYQRILSIVLAICLVGCAPKVEEKEPTVEAIRVLFVGNSHTSRNNVPLLVKRINDAQTGSPAIEASAVMWGGFKLSDHVQNGGAVQAISRKHWDFVVMQPASTEAFVNPDGQVASFRQLVESVGPKTTPILYGVWHREAGDKLHQSFGTTPAGAARAIRETNLATIRGTRARLAPVGDAWVTAELKHSEIPLYTDGNHATLEGSYMAAAVILRAILQKPLSTEKVWRPWNISEDDAKTLLEVANTVTLVSPEENLAPH</sequence>
<accession>A0A5B8XJ69</accession>
<evidence type="ECO:0000313" key="1">
    <source>
        <dbReference type="EMBL" id="QED25810.1"/>
    </source>
</evidence>
<dbReference type="OrthoDB" id="9792428at2"/>
<keyword evidence="2" id="KW-1185">Reference proteome</keyword>
<protein>
    <recommendedName>
        <fullName evidence="3">SGNH/GDSL hydrolase family protein</fullName>
    </recommendedName>
</protein>
<organism evidence="1 2">
    <name type="scientific">Microvenator marinus</name>
    <dbReference type="NCBI Taxonomy" id="2600177"/>
    <lineage>
        <taxon>Bacteria</taxon>
        <taxon>Deltaproteobacteria</taxon>
        <taxon>Bradymonadales</taxon>
        <taxon>Microvenatoraceae</taxon>
        <taxon>Microvenator</taxon>
    </lineage>
</organism>
<evidence type="ECO:0008006" key="3">
    <source>
        <dbReference type="Google" id="ProtNLM"/>
    </source>
</evidence>
<dbReference type="EMBL" id="CP042467">
    <property type="protein sequence ID" value="QED25810.1"/>
    <property type="molecule type" value="Genomic_DNA"/>
</dbReference>
<dbReference type="AlphaFoldDB" id="A0A5B8XJ69"/>
<proteinExistence type="predicted"/>
<dbReference type="InterPro" id="IPR036514">
    <property type="entry name" value="SGNH_hydro_sf"/>
</dbReference>
<dbReference type="KEGG" id="bbae:FRD01_00735"/>
<dbReference type="Gene3D" id="3.40.50.1110">
    <property type="entry name" value="SGNH hydrolase"/>
    <property type="match status" value="1"/>
</dbReference>
<reference evidence="1 2" key="1">
    <citation type="submission" date="2019-08" db="EMBL/GenBank/DDBJ databases">
        <authorList>
            <person name="Liang Q."/>
        </authorList>
    </citation>
    <scope>NUCLEOTIDE SEQUENCE [LARGE SCALE GENOMIC DNA]</scope>
    <source>
        <strain evidence="1 2">V1718</strain>
    </source>
</reference>
<gene>
    <name evidence="1" type="ORF">FRD01_00735</name>
</gene>
<dbReference type="Proteomes" id="UP000321595">
    <property type="component" value="Chromosome"/>
</dbReference>
<name>A0A5B8XJ69_9DELT</name>
<dbReference type="SUPFAM" id="SSF52266">
    <property type="entry name" value="SGNH hydrolase"/>
    <property type="match status" value="1"/>
</dbReference>
<evidence type="ECO:0000313" key="2">
    <source>
        <dbReference type="Proteomes" id="UP000321595"/>
    </source>
</evidence>
<dbReference type="RefSeq" id="WP_146956707.1">
    <property type="nucleotide sequence ID" value="NZ_CP042467.1"/>
</dbReference>